<dbReference type="AlphaFoldDB" id="E8LJL5"/>
<protein>
    <submittedName>
        <fullName evidence="1">Uncharacterized protein</fullName>
    </submittedName>
</protein>
<gene>
    <name evidence="1" type="ORF">HMPREF9444_00895</name>
</gene>
<evidence type="ECO:0000313" key="1">
    <source>
        <dbReference type="EMBL" id="EFY07314.1"/>
    </source>
</evidence>
<dbReference type="Proteomes" id="UP000018458">
    <property type="component" value="Unassembled WGS sequence"/>
</dbReference>
<comment type="caution">
    <text evidence="1">The sequence shown here is derived from an EMBL/GenBank/DDBJ whole genome shotgun (WGS) entry which is preliminary data.</text>
</comment>
<reference evidence="1 2" key="1">
    <citation type="submission" date="2011-01" db="EMBL/GenBank/DDBJ databases">
        <authorList>
            <person name="Weinstock G."/>
            <person name="Sodergren E."/>
            <person name="Clifton S."/>
            <person name="Fulton L."/>
            <person name="Fulton B."/>
            <person name="Courtney L."/>
            <person name="Fronick C."/>
            <person name="Harrison M."/>
            <person name="Strong C."/>
            <person name="Farmer C."/>
            <person name="Delahaunty K."/>
            <person name="Markovic C."/>
            <person name="Hall O."/>
            <person name="Minx P."/>
            <person name="Tomlinson C."/>
            <person name="Mitreva M."/>
            <person name="Hou S."/>
            <person name="Chen J."/>
            <person name="Wollam A."/>
            <person name="Pepin K.H."/>
            <person name="Johnson M."/>
            <person name="Bhonagiri V."/>
            <person name="Zhang X."/>
            <person name="Suruliraj S."/>
            <person name="Warren W."/>
            <person name="Chinwalla A."/>
            <person name="Mardis E.R."/>
            <person name="Wilson R.K."/>
        </authorList>
    </citation>
    <scope>NUCLEOTIDE SEQUENCE [LARGE SCALE GENOMIC DNA]</scope>
    <source>
        <strain evidence="2">DSM 22608 / JCM 16073 / KCTC 15190 / YIT 12066</strain>
    </source>
</reference>
<organism evidence="1 2">
    <name type="scientific">Succinatimonas hippei (strain DSM 22608 / JCM 16073 / KCTC 15190 / YIT 12066)</name>
    <dbReference type="NCBI Taxonomy" id="762983"/>
    <lineage>
        <taxon>Bacteria</taxon>
        <taxon>Pseudomonadati</taxon>
        <taxon>Pseudomonadota</taxon>
        <taxon>Gammaproteobacteria</taxon>
        <taxon>Aeromonadales</taxon>
        <taxon>Succinivibrionaceae</taxon>
        <taxon>Succinatimonas</taxon>
    </lineage>
</organism>
<name>E8LJL5_SUCHY</name>
<proteinExistence type="predicted"/>
<dbReference type="STRING" id="762983.HMPREF9444_00895"/>
<evidence type="ECO:0000313" key="2">
    <source>
        <dbReference type="Proteomes" id="UP000018458"/>
    </source>
</evidence>
<dbReference type="HOGENOM" id="CLU_2720796_0_0_6"/>
<sequence>MVQDISPPETSLNFSENAIAAFPKMESSGSAYASIRLDFADAEPAVNKDAANNVQAKPFAKDFIKYLPYAEV</sequence>
<accession>E8LJL5</accession>
<keyword evidence="2" id="KW-1185">Reference proteome</keyword>
<dbReference type="EMBL" id="AEVO01000042">
    <property type="protein sequence ID" value="EFY07314.1"/>
    <property type="molecule type" value="Genomic_DNA"/>
</dbReference>